<evidence type="ECO:0000256" key="9">
    <source>
        <dbReference type="RuleBase" id="RU361165"/>
    </source>
</evidence>
<organism evidence="14 15">
    <name type="scientific">Tilletia indica</name>
    <dbReference type="NCBI Taxonomy" id="43049"/>
    <lineage>
        <taxon>Eukaryota</taxon>
        <taxon>Fungi</taxon>
        <taxon>Dikarya</taxon>
        <taxon>Basidiomycota</taxon>
        <taxon>Ustilaginomycotina</taxon>
        <taxon>Exobasidiomycetes</taxon>
        <taxon>Tilletiales</taxon>
        <taxon>Tilletiaceae</taxon>
        <taxon>Tilletia</taxon>
    </lineage>
</organism>
<dbReference type="InterPro" id="IPR017441">
    <property type="entry name" value="Protein_kinase_ATP_BS"/>
</dbReference>
<feature type="compositionally biased region" description="Low complexity" evidence="10">
    <location>
        <begin position="385"/>
        <end position="396"/>
    </location>
</feature>
<dbReference type="SMART" id="SM00220">
    <property type="entry name" value="S_TKc"/>
    <property type="match status" value="1"/>
</dbReference>
<evidence type="ECO:0000256" key="2">
    <source>
        <dbReference type="ARBA" id="ARBA00012411"/>
    </source>
</evidence>
<feature type="region of interest" description="Disordered" evidence="10">
    <location>
        <begin position="444"/>
        <end position="464"/>
    </location>
</feature>
<dbReference type="PROSITE" id="PS00108">
    <property type="entry name" value="PROTEIN_KINASE_ST"/>
    <property type="match status" value="1"/>
</dbReference>
<dbReference type="GO" id="GO:0016020">
    <property type="term" value="C:membrane"/>
    <property type="evidence" value="ECO:0007669"/>
    <property type="project" value="UniProtKB-SubCell"/>
</dbReference>
<feature type="binding site" evidence="8">
    <location>
        <position position="53"/>
    </location>
    <ligand>
        <name>ATP</name>
        <dbReference type="ChEBI" id="CHEBI:30616"/>
    </ligand>
</feature>
<dbReference type="Gene3D" id="1.20.1250.20">
    <property type="entry name" value="MFS general substrate transporter like domains"/>
    <property type="match status" value="1"/>
</dbReference>
<dbReference type="EMBL" id="LWDF02000090">
    <property type="protein sequence ID" value="KAE8257923.1"/>
    <property type="molecule type" value="Genomic_DNA"/>
</dbReference>
<dbReference type="InterPro" id="IPR011009">
    <property type="entry name" value="Kinase-like_dom_sf"/>
</dbReference>
<dbReference type="Pfam" id="PF07690">
    <property type="entry name" value="MFS_1"/>
    <property type="match status" value="2"/>
</dbReference>
<dbReference type="Gene3D" id="3.30.200.20">
    <property type="entry name" value="Phosphorylase Kinase, domain 1"/>
    <property type="match status" value="1"/>
</dbReference>
<feature type="region of interest" description="Disordered" evidence="10">
    <location>
        <begin position="482"/>
        <end position="566"/>
    </location>
</feature>
<gene>
    <name evidence="14" type="ORF">A4X13_0g2033</name>
</gene>
<dbReference type="InterPro" id="IPR036259">
    <property type="entry name" value="MFS_trans_sf"/>
</dbReference>
<feature type="domain" description="Major facilitator superfamily (MFS) profile" evidence="13">
    <location>
        <begin position="603"/>
        <end position="1145"/>
    </location>
</feature>
<feature type="transmembrane region" description="Helical" evidence="11">
    <location>
        <begin position="601"/>
        <end position="621"/>
    </location>
</feature>
<dbReference type="FunFam" id="1.10.510.10:FF:000013">
    <property type="entry name" value="Mitogen-activated protein kinase"/>
    <property type="match status" value="1"/>
</dbReference>
<dbReference type="InterPro" id="IPR003527">
    <property type="entry name" value="MAP_kinase_CS"/>
</dbReference>
<dbReference type="Pfam" id="PF00069">
    <property type="entry name" value="Pkinase"/>
    <property type="match status" value="1"/>
</dbReference>
<evidence type="ECO:0000313" key="15">
    <source>
        <dbReference type="Proteomes" id="UP000077521"/>
    </source>
</evidence>
<feature type="transmembrane region" description="Helical" evidence="11">
    <location>
        <begin position="725"/>
        <end position="748"/>
    </location>
</feature>
<accession>A0A8T8TBZ5</accession>
<keyword evidence="5 8" id="KW-0547">Nucleotide-binding</keyword>
<keyword evidence="15" id="KW-1185">Reference proteome</keyword>
<feature type="transmembrane region" description="Helical" evidence="11">
    <location>
        <begin position="641"/>
        <end position="660"/>
    </location>
</feature>
<comment type="caution">
    <text evidence="14">The sequence shown here is derived from an EMBL/GenBank/DDBJ whole genome shotgun (WGS) entry which is preliminary data.</text>
</comment>
<feature type="domain" description="Protein kinase" evidence="12">
    <location>
        <begin position="24"/>
        <end position="317"/>
    </location>
</feature>
<keyword evidence="3 9" id="KW-0723">Serine/threonine-protein kinase</keyword>
<feature type="region of interest" description="Disordered" evidence="10">
    <location>
        <begin position="385"/>
        <end position="427"/>
    </location>
</feature>
<dbReference type="PROSITE" id="PS50850">
    <property type="entry name" value="MFS"/>
    <property type="match status" value="1"/>
</dbReference>
<evidence type="ECO:0000256" key="4">
    <source>
        <dbReference type="ARBA" id="ARBA00022679"/>
    </source>
</evidence>
<dbReference type="InterPro" id="IPR050117">
    <property type="entry name" value="MAPK"/>
</dbReference>
<reference evidence="14" key="2">
    <citation type="journal article" date="2019" name="IMA Fungus">
        <title>Genome sequencing and comparison of five Tilletia species to identify candidate genes for the detection of regulated species infecting wheat.</title>
        <authorList>
            <person name="Nguyen H.D.T."/>
            <person name="Sultana T."/>
            <person name="Kesanakurti P."/>
            <person name="Hambleton S."/>
        </authorList>
    </citation>
    <scope>NUCLEOTIDE SEQUENCE</scope>
    <source>
        <strain evidence="14">DAOMC 236416</strain>
    </source>
</reference>
<keyword evidence="9" id="KW-0460">Magnesium</keyword>
<feature type="compositionally biased region" description="Acidic residues" evidence="10">
    <location>
        <begin position="503"/>
        <end position="515"/>
    </location>
</feature>
<keyword evidence="11" id="KW-0472">Membrane</keyword>
<dbReference type="GO" id="GO:0005524">
    <property type="term" value="F:ATP binding"/>
    <property type="evidence" value="ECO:0007669"/>
    <property type="project" value="UniProtKB-UniRule"/>
</dbReference>
<feature type="transmembrane region" description="Helical" evidence="11">
    <location>
        <begin position="768"/>
        <end position="791"/>
    </location>
</feature>
<evidence type="ECO:0000256" key="3">
    <source>
        <dbReference type="ARBA" id="ARBA00022527"/>
    </source>
</evidence>
<dbReference type="InterPro" id="IPR011701">
    <property type="entry name" value="MFS"/>
</dbReference>
<feature type="transmembrane region" description="Helical" evidence="11">
    <location>
        <begin position="1123"/>
        <end position="1142"/>
    </location>
</feature>
<dbReference type="CDD" id="cd07857">
    <property type="entry name" value="STKc_MPK1"/>
    <property type="match status" value="1"/>
</dbReference>
<dbReference type="AlphaFoldDB" id="A0A8T8TBZ5"/>
<dbReference type="InterPro" id="IPR020846">
    <property type="entry name" value="MFS_dom"/>
</dbReference>
<feature type="compositionally biased region" description="Basic and acidic residues" evidence="10">
    <location>
        <begin position="416"/>
        <end position="427"/>
    </location>
</feature>
<reference evidence="14" key="1">
    <citation type="submission" date="2016-04" db="EMBL/GenBank/DDBJ databases">
        <authorList>
            <person name="Nguyen H.D."/>
            <person name="Samba Siva P."/>
            <person name="Cullis J."/>
            <person name="Levesque C.A."/>
            <person name="Hambleton S."/>
        </authorList>
    </citation>
    <scope>NUCLEOTIDE SEQUENCE</scope>
    <source>
        <strain evidence="14">DAOMC 236416</strain>
    </source>
</reference>
<protein>
    <recommendedName>
        <fullName evidence="2 9">Mitogen-activated protein kinase</fullName>
        <ecNumber evidence="2 9">2.7.11.24</ecNumber>
    </recommendedName>
</protein>
<evidence type="ECO:0000313" key="14">
    <source>
        <dbReference type="EMBL" id="KAE8257923.1"/>
    </source>
</evidence>
<dbReference type="InterPro" id="IPR000719">
    <property type="entry name" value="Prot_kinase_dom"/>
</dbReference>
<dbReference type="PROSITE" id="PS00107">
    <property type="entry name" value="PROTEIN_KINASE_ATP"/>
    <property type="match status" value="1"/>
</dbReference>
<comment type="catalytic activity">
    <reaction evidence="9">
        <text>L-threonyl-[protein] + ATP = O-phospho-L-threonyl-[protein] + ADP + H(+)</text>
        <dbReference type="Rhea" id="RHEA:46608"/>
        <dbReference type="Rhea" id="RHEA-COMP:11060"/>
        <dbReference type="Rhea" id="RHEA-COMP:11605"/>
        <dbReference type="ChEBI" id="CHEBI:15378"/>
        <dbReference type="ChEBI" id="CHEBI:30013"/>
        <dbReference type="ChEBI" id="CHEBI:30616"/>
        <dbReference type="ChEBI" id="CHEBI:61977"/>
        <dbReference type="ChEBI" id="CHEBI:456216"/>
        <dbReference type="EC" id="2.7.11.24"/>
    </reaction>
</comment>
<keyword evidence="4 9" id="KW-0808">Transferase</keyword>
<feature type="transmembrane region" description="Helical" evidence="11">
    <location>
        <begin position="691"/>
        <end position="713"/>
    </location>
</feature>
<dbReference type="PANTHER" id="PTHR24055">
    <property type="entry name" value="MITOGEN-ACTIVATED PROTEIN KINASE"/>
    <property type="match status" value="1"/>
</dbReference>
<dbReference type="GO" id="GO:0022857">
    <property type="term" value="F:transmembrane transporter activity"/>
    <property type="evidence" value="ECO:0007669"/>
    <property type="project" value="InterPro"/>
</dbReference>
<dbReference type="Gene3D" id="1.10.510.10">
    <property type="entry name" value="Transferase(Phosphotransferase) domain 1"/>
    <property type="match status" value="1"/>
</dbReference>
<comment type="subcellular location">
    <subcellularLocation>
        <location evidence="1">Membrane</location>
        <topology evidence="1">Multi-pass membrane protein</topology>
    </subcellularLocation>
</comment>
<evidence type="ECO:0000256" key="5">
    <source>
        <dbReference type="ARBA" id="ARBA00022741"/>
    </source>
</evidence>
<dbReference type="Proteomes" id="UP000077521">
    <property type="component" value="Unassembled WGS sequence"/>
</dbReference>
<comment type="cofactor">
    <cofactor evidence="9">
        <name>Mg(2+)</name>
        <dbReference type="ChEBI" id="CHEBI:18420"/>
    </cofactor>
</comment>
<feature type="transmembrane region" description="Helical" evidence="11">
    <location>
        <begin position="999"/>
        <end position="1021"/>
    </location>
</feature>
<keyword evidence="11" id="KW-0812">Transmembrane</keyword>
<feature type="transmembrane region" description="Helical" evidence="11">
    <location>
        <begin position="961"/>
        <end position="984"/>
    </location>
</feature>
<comment type="similarity">
    <text evidence="9">Belongs to the protein kinase superfamily. Ser/Thr protein kinase family. MAP kinase subfamily.</text>
</comment>
<dbReference type="PROSITE" id="PS01351">
    <property type="entry name" value="MAPK"/>
    <property type="match status" value="1"/>
</dbReference>
<dbReference type="SUPFAM" id="SSF103473">
    <property type="entry name" value="MFS general substrate transporter"/>
    <property type="match status" value="1"/>
</dbReference>
<feature type="compositionally biased region" description="Polar residues" evidence="10">
    <location>
        <begin position="521"/>
        <end position="539"/>
    </location>
</feature>
<evidence type="ECO:0000256" key="10">
    <source>
        <dbReference type="SAM" id="MobiDB-lite"/>
    </source>
</evidence>
<feature type="transmembrane region" description="Helical" evidence="11">
    <location>
        <begin position="1028"/>
        <end position="1048"/>
    </location>
</feature>
<dbReference type="GO" id="GO:0004707">
    <property type="term" value="F:MAP kinase activity"/>
    <property type="evidence" value="ECO:0007669"/>
    <property type="project" value="UniProtKB-EC"/>
</dbReference>
<evidence type="ECO:0000259" key="13">
    <source>
        <dbReference type="PROSITE" id="PS50850"/>
    </source>
</evidence>
<keyword evidence="6 9" id="KW-0418">Kinase</keyword>
<evidence type="ECO:0000256" key="7">
    <source>
        <dbReference type="ARBA" id="ARBA00022840"/>
    </source>
</evidence>
<evidence type="ECO:0000256" key="11">
    <source>
        <dbReference type="SAM" id="Phobius"/>
    </source>
</evidence>
<keyword evidence="11" id="KW-1133">Transmembrane helix</keyword>
<evidence type="ECO:0000256" key="8">
    <source>
        <dbReference type="PROSITE-ProRule" id="PRU10141"/>
    </source>
</evidence>
<evidence type="ECO:0000256" key="1">
    <source>
        <dbReference type="ARBA" id="ARBA00004141"/>
    </source>
</evidence>
<name>A0A8T8TBZ5_9BASI</name>
<dbReference type="PROSITE" id="PS50011">
    <property type="entry name" value="PROTEIN_KINASE_DOM"/>
    <property type="match status" value="1"/>
</dbReference>
<comment type="activity regulation">
    <text evidence="9">Activated by threonine and tyrosine phosphorylation.</text>
</comment>
<evidence type="ECO:0000259" key="12">
    <source>
        <dbReference type="PROSITE" id="PS50011"/>
    </source>
</evidence>
<proteinExistence type="inferred from homology"/>
<sequence length="1151" mass="125460">MSYAAPQRVAYNVSGQTFLVDSSYELSKELGQGAYGCVIAAVHKQTGESLAIKRLNGVFLKKILTKRALREIKLLRHFRRHKNITCLYDLDIIDPETFNEVYLYEELMEADLHAIIRSGQPLSDAHFQSFIYQTLCGLRYIHSASVLHRDLKPGNLLVNADCELKICDFGLARGFETDPGMNQSGSFMTEYVATRWYRAPEIMLSHQNYTTAIDIWSVGCILAELLGRRPLFKGRDYVDQLNQILKVLGTPSEATLRRVGSPRAQEYIRTLEPSPRVPFERLFPDANPLALDLLSRMLAFDPSERISCEDALQHPYLSVWHDPTDEPTCPTKFDFGFEAVNDVPGMKALILEEVHSFRTEVRAQFQADLHAQQQQQQQQAAMAAAAAEAAAAQQQQRPGGLPQPRRQESLPIPTRAEIRKTSPGEDHANVLLGASNALVHQKPQDGVGAEAADQMTDQEMLESPSAAFERELAAEEVIGLQDLAGPSSGYPPQTKPKQRLGNDSDDDEQEDEDNHELDSLLRSSKLTMSAPNTTSQSDGTRLPGVVTHSQPITPRWGGSRTGGQDDEEALASYDPSRTAIENKVALVTLELDKQGFGRYQLCVWILAGFGYMLDLMWAQAYGLVASPIQKELNVGADVANLSTAFSTGLTVGAFAFGIAVDVFGRKPAFYASCLISSCFGLVFAAPSNFDALCFLAAMIGFGIGGNIPVDGTIVVETIPTQQRWLVALLSTFQPLGVVLCTLLAYAFIPSRTCGPDVPAGECTKSANFGWRTLMLVMGAITLCVFFARFFIFDFHETPQFLLSVGDDEGAIKVLKAIAKQNRKEEVMTLTVEDFQRIDALALGTDTVASVDGEVIRAEGDHSGAGDADSDTDDALTKRSALESGSKRHKPDSGAPIKVAAPIRRLQAASASKGPATSALAVRQEKGFVAFALYHLKSTFFRSTAGLLTLFGNARLARVSSVLFLVYFCDFFAFSIAGFFLPLILADKGGETNHSIRETYASYIAIYAPGLTATLLAGALYSLNRRAQLLSLIFSSALMAVSLFLYAAVDTWASSIGLNALEYWSQSLFNALLYAYTPITYPSTIRGTGSGTCSTVGRIASIVAPIAGKRLYGDGGPTNAQNTVYLAGGIMLVTPIALAMLPWETRKRVQAL</sequence>
<evidence type="ECO:0000256" key="6">
    <source>
        <dbReference type="ARBA" id="ARBA00022777"/>
    </source>
</evidence>
<dbReference type="SUPFAM" id="SSF56112">
    <property type="entry name" value="Protein kinase-like (PK-like)"/>
    <property type="match status" value="1"/>
</dbReference>
<dbReference type="EC" id="2.7.11.24" evidence="2 9"/>
<keyword evidence="7 8" id="KW-0067">ATP-binding</keyword>
<dbReference type="InterPro" id="IPR008271">
    <property type="entry name" value="Ser/Thr_kinase_AS"/>
</dbReference>